<keyword evidence="7" id="KW-0808">Transferase</keyword>
<organism evidence="17 18">
    <name type="scientific">Rathayibacter festucae</name>
    <dbReference type="NCBI Taxonomy" id="110937"/>
    <lineage>
        <taxon>Bacteria</taxon>
        <taxon>Bacillati</taxon>
        <taxon>Actinomycetota</taxon>
        <taxon>Actinomycetes</taxon>
        <taxon>Micrococcales</taxon>
        <taxon>Microbacteriaceae</taxon>
        <taxon>Rathayibacter</taxon>
    </lineage>
</organism>
<evidence type="ECO:0000313" key="17">
    <source>
        <dbReference type="EMBL" id="QHC63344.1"/>
    </source>
</evidence>
<sequence>MSAGLSIDRAAAWVADQRWYASKGRRPELEIRGEWRLERGDGDVVVHLVIDRAGSSPVLYQVPVTVRSAPVAGLEDALIESDGTRFVYDGPRDPLFARALFELIADGGTSDAEGALGGARAEGHRQPGAVIGAFASSRILSGEQSNTSIIVQTTAEDGSAGTPVIVKVFRALHHGENPDVTVQSALNAAGSTLVPPVIGNVTGEWDDRGEPTGRAFGHLAFAQEFLPGVEDAWRVALEAVAGDTDFTGPARELGLATAQVHSTLAEVMPTEDATPEVVQRMIATMRRRLRIASSEVPVIAEDADAIDAVFQAAEQAPWPRLQRIHGDYHLGQVLAVPGRGWVLLDFEGEPLRPMHERLLPDIALRDVAGMLRSFDYAAGAHEQASPGDSRSAWALASRRAFLEGYTEEAGDAVTAHRAVLDACELDKAIYEAIYEARNRPEWLSIPVTAVQRLVERS</sequence>
<gene>
    <name evidence="17" type="ORF">GSU69_12090</name>
</gene>
<feature type="domain" description="Maltokinase N-terminal cap" evidence="16">
    <location>
        <begin position="13"/>
        <end position="93"/>
    </location>
</feature>
<evidence type="ECO:0000259" key="16">
    <source>
        <dbReference type="Pfam" id="PF18085"/>
    </source>
</evidence>
<keyword evidence="9" id="KW-0418">Kinase</keyword>
<evidence type="ECO:0000256" key="14">
    <source>
        <dbReference type="ARBA" id="ARBA00049067"/>
    </source>
</evidence>
<dbReference type="InterPro" id="IPR040999">
    <property type="entry name" value="Mak_N_cap"/>
</dbReference>
<evidence type="ECO:0000256" key="1">
    <source>
        <dbReference type="ARBA" id="ARBA00004964"/>
    </source>
</evidence>
<evidence type="ECO:0000256" key="9">
    <source>
        <dbReference type="ARBA" id="ARBA00022777"/>
    </source>
</evidence>
<evidence type="ECO:0000256" key="5">
    <source>
        <dbReference type="ARBA" id="ARBA00013882"/>
    </source>
</evidence>
<dbReference type="EC" id="2.7.1.175" evidence="4"/>
<protein>
    <recommendedName>
        <fullName evidence="5">Maltokinase</fullName>
        <ecNumber evidence="4">2.7.1.175</ecNumber>
    </recommendedName>
    <alternativeName>
        <fullName evidence="13">Maltose-1-phosphate synthase</fullName>
    </alternativeName>
</protein>
<accession>A0ABX6H0N5</accession>
<name>A0ABX6H0N5_9MICO</name>
<evidence type="ECO:0000256" key="4">
    <source>
        <dbReference type="ARBA" id="ARBA00011962"/>
    </source>
</evidence>
<evidence type="ECO:0000256" key="13">
    <source>
        <dbReference type="ARBA" id="ARBA00031251"/>
    </source>
</evidence>
<dbReference type="SUPFAM" id="SSF56112">
    <property type="entry name" value="Protein kinase-like (PK-like)"/>
    <property type="match status" value="1"/>
</dbReference>
<dbReference type="RefSeq" id="WP_159423124.1">
    <property type="nucleotide sequence ID" value="NZ_CP047180.1"/>
</dbReference>
<dbReference type="Proteomes" id="UP000464597">
    <property type="component" value="Chromosome"/>
</dbReference>
<dbReference type="Pfam" id="PF01636">
    <property type="entry name" value="APH"/>
    <property type="match status" value="1"/>
</dbReference>
<dbReference type="Gene3D" id="3.90.1200.10">
    <property type="match status" value="1"/>
</dbReference>
<keyword evidence="18" id="KW-1185">Reference proteome</keyword>
<evidence type="ECO:0000256" key="2">
    <source>
        <dbReference type="ARBA" id="ARBA00006219"/>
    </source>
</evidence>
<feature type="domain" description="Aminoglycoside phosphotransferase" evidence="15">
    <location>
        <begin position="140"/>
        <end position="380"/>
    </location>
</feature>
<dbReference type="InterPro" id="IPR011009">
    <property type="entry name" value="Kinase-like_dom_sf"/>
</dbReference>
<proteinExistence type="inferred from homology"/>
<dbReference type="InterPro" id="IPR002575">
    <property type="entry name" value="Aminoglycoside_PTrfase"/>
</dbReference>
<keyword evidence="8" id="KW-0547">Nucleotide-binding</keyword>
<comment type="similarity">
    <text evidence="2">Belongs to the aminoglycoside phosphotransferase family.</text>
</comment>
<evidence type="ECO:0000313" key="18">
    <source>
        <dbReference type="Proteomes" id="UP000464597"/>
    </source>
</evidence>
<comment type="subunit">
    <text evidence="3">Monomer.</text>
</comment>
<evidence type="ECO:0000259" key="15">
    <source>
        <dbReference type="Pfam" id="PF01636"/>
    </source>
</evidence>
<reference evidence="18" key="1">
    <citation type="submission" date="2019-12" db="EMBL/GenBank/DDBJ databases">
        <title>Complete and draft genome sequences of new strains and members of some known species of the genus Rathayibacter isolated from plants.</title>
        <authorList>
            <person name="Tarlachkov S.V."/>
            <person name="Starodumova I.P."/>
            <person name="Dorofeeva L.V."/>
            <person name="Prisyazhnaya N.V."/>
            <person name="Leyn S."/>
            <person name="Zlamal J."/>
            <person name="Elan M."/>
            <person name="Osterman A.L."/>
            <person name="Nadler S."/>
            <person name="Subbotin S.A."/>
            <person name="Evtushenko L.I."/>
        </authorList>
    </citation>
    <scope>NUCLEOTIDE SEQUENCE [LARGE SCALE GENOMIC DNA]</scope>
    <source>
        <strain evidence="18">VKM Ac-2802</strain>
    </source>
</reference>
<evidence type="ECO:0000256" key="3">
    <source>
        <dbReference type="ARBA" id="ARBA00011245"/>
    </source>
</evidence>
<evidence type="ECO:0000256" key="12">
    <source>
        <dbReference type="ARBA" id="ARBA00023277"/>
    </source>
</evidence>
<evidence type="ECO:0000256" key="6">
    <source>
        <dbReference type="ARBA" id="ARBA00022600"/>
    </source>
</evidence>
<comment type="catalytic activity">
    <reaction evidence="14">
        <text>D-maltose + ATP = alpha-maltose 1-phosphate + ADP + H(+)</text>
        <dbReference type="Rhea" id="RHEA:31915"/>
        <dbReference type="ChEBI" id="CHEBI:15378"/>
        <dbReference type="ChEBI" id="CHEBI:17306"/>
        <dbReference type="ChEBI" id="CHEBI:30616"/>
        <dbReference type="ChEBI" id="CHEBI:63576"/>
        <dbReference type="ChEBI" id="CHEBI:456216"/>
        <dbReference type="EC" id="2.7.1.175"/>
    </reaction>
</comment>
<dbReference type="Pfam" id="PF18085">
    <property type="entry name" value="Mak_N_cap"/>
    <property type="match status" value="1"/>
</dbReference>
<keyword evidence="11" id="KW-0320">Glycogen biosynthesis</keyword>
<keyword evidence="12" id="KW-0119">Carbohydrate metabolism</keyword>
<evidence type="ECO:0000256" key="10">
    <source>
        <dbReference type="ARBA" id="ARBA00022840"/>
    </source>
</evidence>
<evidence type="ECO:0000256" key="7">
    <source>
        <dbReference type="ARBA" id="ARBA00022679"/>
    </source>
</evidence>
<keyword evidence="6" id="KW-0321">Glycogen metabolism</keyword>
<comment type="pathway">
    <text evidence="1">Glycan biosynthesis; glycogen biosynthesis.</text>
</comment>
<evidence type="ECO:0000256" key="8">
    <source>
        <dbReference type="ARBA" id="ARBA00022741"/>
    </source>
</evidence>
<evidence type="ECO:0000256" key="11">
    <source>
        <dbReference type="ARBA" id="ARBA00023056"/>
    </source>
</evidence>
<dbReference type="EMBL" id="CP047180">
    <property type="protein sequence ID" value="QHC63344.1"/>
    <property type="molecule type" value="Genomic_DNA"/>
</dbReference>
<keyword evidence="10" id="KW-0067">ATP-binding</keyword>